<evidence type="ECO:0000256" key="2">
    <source>
        <dbReference type="ARBA" id="ARBA00022540"/>
    </source>
</evidence>
<evidence type="ECO:0000256" key="3">
    <source>
        <dbReference type="ARBA" id="ARBA00022917"/>
    </source>
</evidence>
<dbReference type="SUPFAM" id="SSF46785">
    <property type="entry name" value="Winged helix' DNA-binding domain"/>
    <property type="match status" value="1"/>
</dbReference>
<dbReference type="PANTHER" id="PTHR10317">
    <property type="entry name" value="EUKARYOTIC TRANSLATION INITIATION FACTOR 3 SUBUNIT E"/>
    <property type="match status" value="1"/>
</dbReference>
<feature type="non-terminal residue" evidence="6">
    <location>
        <position position="1"/>
    </location>
</feature>
<dbReference type="Pfam" id="PF09440">
    <property type="entry name" value="eIF3_N"/>
    <property type="match status" value="1"/>
</dbReference>
<gene>
    <name evidence="6" type="ORF">H1R20_g7946</name>
</gene>
<dbReference type="InterPro" id="IPR019010">
    <property type="entry name" value="eIF3e_N"/>
</dbReference>
<dbReference type="GO" id="GO:0005852">
    <property type="term" value="C:eukaryotic translation initiation factor 3 complex"/>
    <property type="evidence" value="ECO:0007669"/>
    <property type="project" value="InterPro"/>
</dbReference>
<dbReference type="InterPro" id="IPR016650">
    <property type="entry name" value="eIF3e"/>
</dbReference>
<protein>
    <recommendedName>
        <fullName evidence="5">PCI domain-containing protein</fullName>
    </recommendedName>
</protein>
<keyword evidence="3" id="KW-0648">Protein biosynthesis</keyword>
<dbReference type="Pfam" id="PF01399">
    <property type="entry name" value="PCI"/>
    <property type="match status" value="1"/>
</dbReference>
<dbReference type="CDD" id="cd21378">
    <property type="entry name" value="eIF3E"/>
    <property type="match status" value="1"/>
</dbReference>
<dbReference type="EMBL" id="JANBPK010000892">
    <property type="protein sequence ID" value="KAJ2929144.1"/>
    <property type="molecule type" value="Genomic_DNA"/>
</dbReference>
<proteinExistence type="inferred from homology"/>
<dbReference type="InterPro" id="IPR036390">
    <property type="entry name" value="WH_DNA-bd_sf"/>
</dbReference>
<dbReference type="InterPro" id="IPR000717">
    <property type="entry name" value="PCI_dom"/>
</dbReference>
<sequence length="754" mass="83569">MADYDLSKTIIPYLDRHLAFPLLAHLSEVSIFPDHDVLVAQYELAKGTNMVDYAAQLFKQIYPDQEVPKEFDEKRKNAVSTNERLQQEAQAVLDVIENPDVAQALRQDKNQNLQYLMDNYGLNLEQITALYNFGKFQYSYGSYGGAAEYLYHFRVLSTDTELNTSAHWGKLASDILTGRWDVALEELNTLRDSIDSRTSASLLAAASAAAAAAASNTASPSTSTADPALVQLHSRTWLVHWSLFVYFNHPEGRTLLLETFLSPTYLNTIQTASPWILRYLSAAAIISRKAAAYQPGNPNPVSSRVRNAIREVVKVIQMEEYQYQDPVTRFLKELYVEFDFEGAQRELKEAVEVVGNDFFLNEFREEFLDNARYLISEAYCRIHQKIDIADLSERLNLSKEEGEKWIVNLIRETRMGSDAKIDLEKNVIEINRPAQPVYQTIIEKTRGLALRTQAMGSALGRSAQATYASSQQGQQSKSTGKADAKVETASQAPAVAVPQMANHGTGPGIQAGGMTVYYFQPRAPTKNLNIVSFRPGFRMIVGNPMRRKDDIDPDATASKALTFRCFQGTDPGPFGSPGNSPEDSTHFPNKSHVAHPSGTPAPDGLQFFGTDCPDTHPVRLPLLFVEIVWDTRPFNDPELWPKDGSQPFIFSMGDPTGFGQHADYMFGWEGDSLQRAMEVCTGGDGLPQNCPVLTLQDIETMNNYIDRLPGCNPVQGGPGPATMIPNCQAPSATVDTPHPTAPPAVVTPPWTINI</sequence>
<feature type="domain" description="PCI" evidence="5">
    <location>
        <begin position="245"/>
        <end position="435"/>
    </location>
</feature>
<name>A0A9W8JAA4_9AGAR</name>
<dbReference type="Proteomes" id="UP001140091">
    <property type="component" value="Unassembled WGS sequence"/>
</dbReference>
<dbReference type="OrthoDB" id="417252at2759"/>
<evidence type="ECO:0000313" key="7">
    <source>
        <dbReference type="Proteomes" id="UP001140091"/>
    </source>
</evidence>
<reference evidence="6" key="1">
    <citation type="submission" date="2022-06" db="EMBL/GenBank/DDBJ databases">
        <title>Genome Sequence of Candolleomyces eurysporus.</title>
        <authorList>
            <person name="Buettner E."/>
        </authorList>
    </citation>
    <scope>NUCLEOTIDE SEQUENCE</scope>
    <source>
        <strain evidence="6">VTCC 930004</strain>
    </source>
</reference>
<feature type="compositionally biased region" description="Polar residues" evidence="4">
    <location>
        <begin position="577"/>
        <end position="588"/>
    </location>
</feature>
<dbReference type="SMART" id="SM01186">
    <property type="entry name" value="eIF3_N"/>
    <property type="match status" value="1"/>
</dbReference>
<dbReference type="Pfam" id="PF21357">
    <property type="entry name" value="EIF3E_C"/>
    <property type="match status" value="1"/>
</dbReference>
<keyword evidence="7" id="KW-1185">Reference proteome</keyword>
<accession>A0A9W8JAA4</accession>
<dbReference type="Pfam" id="PF09362">
    <property type="entry name" value="DUF1996"/>
    <property type="match status" value="1"/>
</dbReference>
<dbReference type="GO" id="GO:0003743">
    <property type="term" value="F:translation initiation factor activity"/>
    <property type="evidence" value="ECO:0007669"/>
    <property type="project" value="UniProtKB-KW"/>
</dbReference>
<feature type="compositionally biased region" description="Low complexity" evidence="4">
    <location>
        <begin position="469"/>
        <end position="479"/>
    </location>
</feature>
<evidence type="ECO:0000259" key="5">
    <source>
        <dbReference type="PROSITE" id="PS50250"/>
    </source>
</evidence>
<evidence type="ECO:0000256" key="4">
    <source>
        <dbReference type="SAM" id="MobiDB-lite"/>
    </source>
</evidence>
<organism evidence="6 7">
    <name type="scientific">Candolleomyces eurysporus</name>
    <dbReference type="NCBI Taxonomy" id="2828524"/>
    <lineage>
        <taxon>Eukaryota</taxon>
        <taxon>Fungi</taxon>
        <taxon>Dikarya</taxon>
        <taxon>Basidiomycota</taxon>
        <taxon>Agaricomycotina</taxon>
        <taxon>Agaricomycetes</taxon>
        <taxon>Agaricomycetidae</taxon>
        <taxon>Agaricales</taxon>
        <taxon>Agaricineae</taxon>
        <taxon>Psathyrellaceae</taxon>
        <taxon>Candolleomyces</taxon>
    </lineage>
</organism>
<dbReference type="AlphaFoldDB" id="A0A9W8JAA4"/>
<feature type="region of interest" description="Disordered" evidence="4">
    <location>
        <begin position="465"/>
        <end position="487"/>
    </location>
</feature>
<dbReference type="PROSITE" id="PS50250">
    <property type="entry name" value="PCI"/>
    <property type="match status" value="1"/>
</dbReference>
<comment type="caution">
    <text evidence="6">The sequence shown here is derived from an EMBL/GenBank/DDBJ whole genome shotgun (WGS) entry which is preliminary data.</text>
</comment>
<feature type="region of interest" description="Disordered" evidence="4">
    <location>
        <begin position="566"/>
        <end position="601"/>
    </location>
</feature>
<dbReference type="InterPro" id="IPR018535">
    <property type="entry name" value="DUF1996"/>
</dbReference>
<keyword evidence="1" id="KW-0963">Cytoplasm</keyword>
<evidence type="ECO:0000313" key="6">
    <source>
        <dbReference type="EMBL" id="KAJ2929144.1"/>
    </source>
</evidence>
<evidence type="ECO:0000256" key="1">
    <source>
        <dbReference type="ARBA" id="ARBA00022490"/>
    </source>
</evidence>
<dbReference type="HAMAP" id="MF_03004">
    <property type="entry name" value="eIF3e"/>
    <property type="match status" value="1"/>
</dbReference>
<keyword evidence="2" id="KW-0396">Initiation factor</keyword>